<dbReference type="HOGENOM" id="CLU_3296239_0_0_6"/>
<dbReference type="EMBL" id="CP001127">
    <property type="protein sequence ID" value="ACF90342.1"/>
    <property type="molecule type" value="Genomic_DNA"/>
</dbReference>
<dbReference type="Proteomes" id="UP000001865">
    <property type="component" value="Chromosome"/>
</dbReference>
<sequence>MPDGASLIRQGRISRLRRHPAQQVLLYHYPGAAKAAFFFI</sequence>
<name>A0A0N1QVN6_SALSV</name>
<gene>
    <name evidence="1" type="ordered locus">SeSA_A1109</name>
</gene>
<dbReference type="KEGG" id="sew:SeSA_A1109"/>
<dbReference type="AlphaFoldDB" id="A0A0N1QVN6"/>
<reference evidence="1 2" key="1">
    <citation type="journal article" date="2011" name="J. Bacteriol.">
        <title>Comparative genomics of 28 Salmonella enterica isolates: evidence for CRISPR-mediated adaptive sublineage evolution.</title>
        <authorList>
            <person name="Fricke W.F."/>
            <person name="Mammel M.K."/>
            <person name="McDermott P.F."/>
            <person name="Tartera C."/>
            <person name="White D.G."/>
            <person name="Leclerc J.E."/>
            <person name="Ravel J."/>
            <person name="Cebula T.A."/>
        </authorList>
    </citation>
    <scope>NUCLEOTIDE SEQUENCE [LARGE SCALE GENOMIC DNA]</scope>
    <source>
        <strain evidence="1 2">CVM19633</strain>
    </source>
</reference>
<organism evidence="1 2">
    <name type="scientific">Salmonella schwarzengrund (strain CVM19633)</name>
    <dbReference type="NCBI Taxonomy" id="439843"/>
    <lineage>
        <taxon>Bacteria</taxon>
        <taxon>Pseudomonadati</taxon>
        <taxon>Pseudomonadota</taxon>
        <taxon>Gammaproteobacteria</taxon>
        <taxon>Enterobacterales</taxon>
        <taxon>Enterobacteriaceae</taxon>
        <taxon>Salmonella</taxon>
    </lineage>
</organism>
<evidence type="ECO:0000313" key="2">
    <source>
        <dbReference type="Proteomes" id="UP000001865"/>
    </source>
</evidence>
<protein>
    <submittedName>
        <fullName evidence="1">Uncharacterized protein</fullName>
    </submittedName>
</protein>
<proteinExistence type="predicted"/>
<accession>A0A0N1QVN6</accession>
<evidence type="ECO:0000313" key="1">
    <source>
        <dbReference type="EMBL" id="ACF90342.1"/>
    </source>
</evidence>